<evidence type="ECO:0000256" key="11">
    <source>
        <dbReference type="SAM" id="Phobius"/>
    </source>
</evidence>
<evidence type="ECO:0000256" key="9">
    <source>
        <dbReference type="ARBA" id="ARBA00093617"/>
    </source>
</evidence>
<name>A0ABU8RU53_9SPHN</name>
<keyword evidence="8 11" id="KW-0472">Membrane</keyword>
<evidence type="ECO:0000256" key="10">
    <source>
        <dbReference type="ARBA" id="ARBA00093644"/>
    </source>
</evidence>
<dbReference type="Proteomes" id="UP001361239">
    <property type="component" value="Unassembled WGS sequence"/>
</dbReference>
<keyword evidence="6 11" id="KW-0812">Transmembrane</keyword>
<feature type="transmembrane region" description="Helical" evidence="11">
    <location>
        <begin position="300"/>
        <end position="324"/>
    </location>
</feature>
<evidence type="ECO:0000256" key="6">
    <source>
        <dbReference type="ARBA" id="ARBA00022692"/>
    </source>
</evidence>
<feature type="transmembrane region" description="Helical" evidence="11">
    <location>
        <begin position="133"/>
        <end position="152"/>
    </location>
</feature>
<evidence type="ECO:0000256" key="5">
    <source>
        <dbReference type="ARBA" id="ARBA00022679"/>
    </source>
</evidence>
<evidence type="ECO:0000256" key="2">
    <source>
        <dbReference type="ARBA" id="ARBA00004922"/>
    </source>
</evidence>
<feature type="transmembrane region" description="Helical" evidence="11">
    <location>
        <begin position="109"/>
        <end position="126"/>
    </location>
</feature>
<evidence type="ECO:0000313" key="14">
    <source>
        <dbReference type="Proteomes" id="UP001361239"/>
    </source>
</evidence>
<protein>
    <recommendedName>
        <fullName evidence="9">Polyprenol-phosphate-mannose--protein mannosyltransferase</fullName>
    </recommendedName>
    <alternativeName>
        <fullName evidence="10">Protein O-mannosyltransferase</fullName>
    </alternativeName>
</protein>
<evidence type="ECO:0000259" key="12">
    <source>
        <dbReference type="Pfam" id="PF02366"/>
    </source>
</evidence>
<feature type="transmembrane region" description="Helical" evidence="11">
    <location>
        <begin position="331"/>
        <end position="348"/>
    </location>
</feature>
<dbReference type="Pfam" id="PF02366">
    <property type="entry name" value="PMT"/>
    <property type="match status" value="1"/>
</dbReference>
<organism evidence="13 14">
    <name type="scientific">Novosphingobium anseongense</name>
    <dbReference type="NCBI Taxonomy" id="3133436"/>
    <lineage>
        <taxon>Bacteria</taxon>
        <taxon>Pseudomonadati</taxon>
        <taxon>Pseudomonadota</taxon>
        <taxon>Alphaproteobacteria</taxon>
        <taxon>Sphingomonadales</taxon>
        <taxon>Sphingomonadaceae</taxon>
        <taxon>Novosphingobium</taxon>
    </lineage>
</organism>
<feature type="domain" description="ArnT-like N-terminal" evidence="12">
    <location>
        <begin position="81"/>
        <end position="238"/>
    </location>
</feature>
<evidence type="ECO:0000256" key="4">
    <source>
        <dbReference type="ARBA" id="ARBA00022676"/>
    </source>
</evidence>
<feature type="transmembrane region" description="Helical" evidence="11">
    <location>
        <begin position="12"/>
        <end position="30"/>
    </location>
</feature>
<comment type="pathway">
    <text evidence="2">Protein modification; protein glycosylation.</text>
</comment>
<dbReference type="InterPro" id="IPR003342">
    <property type="entry name" value="ArnT-like_N"/>
</dbReference>
<sequence length="427" mass="48431">MQTSPVQDRDPLFWTAGIALAFLALVWHRLGIPTKIYFDEVHYVPAARKLLALQSANPEHPMLGKEAIAAAIALLGDTPLAWRLPSALFGALGLFAFGRLMWWASLRRFASLSALFLVATGFAWFIQSRIAMLDMVMAGFGMIALWQFAAAMRLPTKRARWRLALTGACFGLALGAKWSIAPAAMLPGVLFLVQRLRDHGRHFLTRSDTGPVPGVSLIEAAFWLGSVPLIVYWLTYLPTFFYTDHAVAWWNIAGHHRYMLELQDSVKKLHPYRSVWYEWVTNWRAIWYLYEVVDGSQRGVLLIGNPFTMLAGLPALAWALWAGIMRRRSDALALAVLYAASLGMWLVSTKPIQFYYHYLLPGTFLMGCLALALDEVWRKGGRWQWIPTATLALAGAMFVWFYPIISSARLHEGRPSYIHWMWLNSWR</sequence>
<keyword evidence="5" id="KW-0808">Transferase</keyword>
<evidence type="ECO:0000256" key="8">
    <source>
        <dbReference type="ARBA" id="ARBA00023136"/>
    </source>
</evidence>
<reference evidence="13 14" key="1">
    <citation type="submission" date="2024-03" db="EMBL/GenBank/DDBJ databases">
        <authorList>
            <person name="Jo J.-H."/>
        </authorList>
    </citation>
    <scope>NUCLEOTIDE SEQUENCE [LARGE SCALE GENOMIC DNA]</scope>
    <source>
        <strain evidence="13 14">PS1R-30</strain>
    </source>
</reference>
<accession>A0ABU8RU53</accession>
<comment type="caution">
    <text evidence="13">The sequence shown here is derived from an EMBL/GenBank/DDBJ whole genome shotgun (WGS) entry which is preliminary data.</text>
</comment>
<feature type="transmembrane region" description="Helical" evidence="11">
    <location>
        <begin position="214"/>
        <end position="234"/>
    </location>
</feature>
<feature type="transmembrane region" description="Helical" evidence="11">
    <location>
        <begin position="164"/>
        <end position="193"/>
    </location>
</feature>
<gene>
    <name evidence="13" type="ORF">WG901_07865</name>
</gene>
<feature type="transmembrane region" description="Helical" evidence="11">
    <location>
        <begin position="84"/>
        <end position="103"/>
    </location>
</feature>
<evidence type="ECO:0000256" key="1">
    <source>
        <dbReference type="ARBA" id="ARBA00004127"/>
    </source>
</evidence>
<dbReference type="InterPro" id="IPR027005">
    <property type="entry name" value="PMT-like"/>
</dbReference>
<dbReference type="PANTHER" id="PTHR10050">
    <property type="entry name" value="DOLICHYL-PHOSPHATE-MANNOSE--PROTEIN MANNOSYLTRANSFERASE"/>
    <property type="match status" value="1"/>
</dbReference>
<evidence type="ECO:0000256" key="7">
    <source>
        <dbReference type="ARBA" id="ARBA00022989"/>
    </source>
</evidence>
<evidence type="ECO:0000256" key="3">
    <source>
        <dbReference type="ARBA" id="ARBA00007222"/>
    </source>
</evidence>
<evidence type="ECO:0000313" key="13">
    <source>
        <dbReference type="EMBL" id="MEJ5976546.1"/>
    </source>
</evidence>
<comment type="similarity">
    <text evidence="3">Belongs to the glycosyltransferase 39 family.</text>
</comment>
<keyword evidence="4" id="KW-0328">Glycosyltransferase</keyword>
<keyword evidence="14" id="KW-1185">Reference proteome</keyword>
<dbReference type="RefSeq" id="WP_339586455.1">
    <property type="nucleotide sequence ID" value="NZ_JBBHJZ010000001.1"/>
</dbReference>
<keyword evidence="7 11" id="KW-1133">Transmembrane helix</keyword>
<proteinExistence type="inferred from homology"/>
<feature type="transmembrane region" description="Helical" evidence="11">
    <location>
        <begin position="385"/>
        <end position="405"/>
    </location>
</feature>
<feature type="transmembrane region" description="Helical" evidence="11">
    <location>
        <begin position="354"/>
        <end position="373"/>
    </location>
</feature>
<dbReference type="EMBL" id="JBBHJZ010000001">
    <property type="protein sequence ID" value="MEJ5976546.1"/>
    <property type="molecule type" value="Genomic_DNA"/>
</dbReference>
<comment type="subcellular location">
    <subcellularLocation>
        <location evidence="1">Endomembrane system</location>
        <topology evidence="1">Multi-pass membrane protein</topology>
    </subcellularLocation>
</comment>